<keyword evidence="2" id="KW-1185">Reference proteome</keyword>
<reference evidence="1 2" key="1">
    <citation type="journal article" date="2023" name="Plants (Basel)">
        <title>Bridging the Gap: Combining Genomics and Transcriptomics Approaches to Understand Stylosanthes scabra, an Orphan Legume from the Brazilian Caatinga.</title>
        <authorList>
            <person name="Ferreira-Neto J.R.C."/>
            <person name="da Silva M.D."/>
            <person name="Binneck E."/>
            <person name="de Melo N.F."/>
            <person name="da Silva R.H."/>
            <person name="de Melo A.L.T.M."/>
            <person name="Pandolfi V."/>
            <person name="Bustamante F.O."/>
            <person name="Brasileiro-Vidal A.C."/>
            <person name="Benko-Iseppon A.M."/>
        </authorList>
    </citation>
    <scope>NUCLEOTIDE SEQUENCE [LARGE SCALE GENOMIC DNA]</scope>
    <source>
        <tissue evidence="1">Leaves</tissue>
    </source>
</reference>
<sequence length="119" mass="14261">RAIVNWNGRVVNGLKLRDFEAMYRRGQKDCRVNRTVKRPVERRVNERKKEDEYMLFEEKGQVSVDHTGRFCYTRAFQGEYDTPNARTMESISERRSQLFGWTQTRVSCSEKLRECQTRC</sequence>
<evidence type="ECO:0000313" key="1">
    <source>
        <dbReference type="EMBL" id="MED6173890.1"/>
    </source>
</evidence>
<evidence type="ECO:0000313" key="2">
    <source>
        <dbReference type="Proteomes" id="UP001341840"/>
    </source>
</evidence>
<accession>A0ABU6VMI5</accession>
<proteinExistence type="predicted"/>
<protein>
    <submittedName>
        <fullName evidence="1">Uncharacterized protein</fullName>
    </submittedName>
</protein>
<dbReference type="EMBL" id="JASCZI010151650">
    <property type="protein sequence ID" value="MED6173890.1"/>
    <property type="molecule type" value="Genomic_DNA"/>
</dbReference>
<organism evidence="1 2">
    <name type="scientific">Stylosanthes scabra</name>
    <dbReference type="NCBI Taxonomy" id="79078"/>
    <lineage>
        <taxon>Eukaryota</taxon>
        <taxon>Viridiplantae</taxon>
        <taxon>Streptophyta</taxon>
        <taxon>Embryophyta</taxon>
        <taxon>Tracheophyta</taxon>
        <taxon>Spermatophyta</taxon>
        <taxon>Magnoliopsida</taxon>
        <taxon>eudicotyledons</taxon>
        <taxon>Gunneridae</taxon>
        <taxon>Pentapetalae</taxon>
        <taxon>rosids</taxon>
        <taxon>fabids</taxon>
        <taxon>Fabales</taxon>
        <taxon>Fabaceae</taxon>
        <taxon>Papilionoideae</taxon>
        <taxon>50 kb inversion clade</taxon>
        <taxon>dalbergioids sensu lato</taxon>
        <taxon>Dalbergieae</taxon>
        <taxon>Pterocarpus clade</taxon>
        <taxon>Stylosanthes</taxon>
    </lineage>
</organism>
<comment type="caution">
    <text evidence="1">The sequence shown here is derived from an EMBL/GenBank/DDBJ whole genome shotgun (WGS) entry which is preliminary data.</text>
</comment>
<feature type="non-terminal residue" evidence="1">
    <location>
        <position position="1"/>
    </location>
</feature>
<name>A0ABU6VMI5_9FABA</name>
<dbReference type="Proteomes" id="UP001341840">
    <property type="component" value="Unassembled WGS sequence"/>
</dbReference>
<gene>
    <name evidence="1" type="ORF">PIB30_063919</name>
</gene>